<evidence type="ECO:0000313" key="1">
    <source>
        <dbReference type="EMBL" id="KAF7764976.1"/>
    </source>
</evidence>
<gene>
    <name evidence="1" type="ORF">PCIT_b1094</name>
</gene>
<dbReference type="Proteomes" id="UP000016487">
    <property type="component" value="Unassembled WGS sequence"/>
</dbReference>
<proteinExistence type="predicted"/>
<organism evidence="1 2">
    <name type="scientific">Pseudoalteromonas citrea</name>
    <dbReference type="NCBI Taxonomy" id="43655"/>
    <lineage>
        <taxon>Bacteria</taxon>
        <taxon>Pseudomonadati</taxon>
        <taxon>Pseudomonadota</taxon>
        <taxon>Gammaproteobacteria</taxon>
        <taxon>Alteromonadales</taxon>
        <taxon>Pseudoalteromonadaceae</taxon>
        <taxon>Pseudoalteromonas</taxon>
    </lineage>
</organism>
<dbReference type="AlphaFoldDB" id="A0AAD4AFE9"/>
<reference evidence="1" key="2">
    <citation type="submission" date="2015-03" db="EMBL/GenBank/DDBJ databases">
        <title>Genome sequence of Pseudoalteromonas citrea.</title>
        <authorList>
            <person name="Xie B.-B."/>
            <person name="Rong J.-C."/>
            <person name="Qin Q.-L."/>
            <person name="Zhang Y.-Z."/>
        </authorList>
    </citation>
    <scope>NUCLEOTIDE SEQUENCE</scope>
    <source>
        <strain evidence="1">DSM 8771</strain>
    </source>
</reference>
<name>A0AAD4AFE9_9GAMM</name>
<accession>A0AAD4AFE9</accession>
<protein>
    <submittedName>
        <fullName evidence="1">Uncharacterized protein</fullName>
    </submittedName>
</protein>
<sequence>MAKKLLPIAAANANETAINHAFLGCNHANNITDVCVGKAGIKKSPTDNKDNAGIATGRFPWRAIQLSTRFDTVILAITSVLL</sequence>
<reference evidence="1" key="1">
    <citation type="journal article" date="2012" name="J. Bacteriol.">
        <title>Genome sequences of type strains of seven species of the marine bacterium Pseudoalteromonas.</title>
        <authorList>
            <person name="Xie B.B."/>
            <person name="Shu Y.L."/>
            <person name="Qin Q.L."/>
            <person name="Rong J.C."/>
            <person name="Zhang X.Y."/>
            <person name="Chen X.L."/>
            <person name="Shi M."/>
            <person name="He H.L."/>
            <person name="Zhou B.C."/>
            <person name="Zhang Y.Z."/>
        </authorList>
    </citation>
    <scope>NUCLEOTIDE SEQUENCE</scope>
    <source>
        <strain evidence="1">DSM 8771</strain>
    </source>
</reference>
<comment type="caution">
    <text evidence="1">The sequence shown here is derived from an EMBL/GenBank/DDBJ whole genome shotgun (WGS) entry which is preliminary data.</text>
</comment>
<dbReference type="EMBL" id="AHBZ03000027">
    <property type="protein sequence ID" value="KAF7764976.1"/>
    <property type="molecule type" value="Genomic_DNA"/>
</dbReference>
<evidence type="ECO:0000313" key="2">
    <source>
        <dbReference type="Proteomes" id="UP000016487"/>
    </source>
</evidence>